<name>A0ABS0SHK4_9HYPH</name>
<proteinExistence type="predicted"/>
<keyword evidence="2" id="KW-1185">Reference proteome</keyword>
<sequence length="177" mass="19751">MSDAAETSRRLWTEHGFTDDLWIRAEGVDALAGNRGVILPLETYLALDEEVRAANAGRLSVHLEPGDQLDAIVTHLSSLPLISLGFPAFTDGRSYSKAQLLRSRYRYGGIVRASGDVLLDQLELMLRSGFSEFEIRNETALQRLTQGRAPSLGRYYQPAERAETENAGFSWRRVPLN</sequence>
<organism evidence="1 2">
    <name type="scientific">Aquamicrobium zhengzhouense</name>
    <dbReference type="NCBI Taxonomy" id="2781738"/>
    <lineage>
        <taxon>Bacteria</taxon>
        <taxon>Pseudomonadati</taxon>
        <taxon>Pseudomonadota</taxon>
        <taxon>Alphaproteobacteria</taxon>
        <taxon>Hyphomicrobiales</taxon>
        <taxon>Phyllobacteriaceae</taxon>
        <taxon>Aquamicrobium</taxon>
    </lineage>
</organism>
<gene>
    <name evidence="1" type="ORF">IOD40_14695</name>
</gene>
<dbReference type="Pfam" id="PF06073">
    <property type="entry name" value="DUF934"/>
    <property type="match status" value="1"/>
</dbReference>
<dbReference type="EMBL" id="JADGMQ010000011">
    <property type="protein sequence ID" value="MBI1621908.1"/>
    <property type="molecule type" value="Genomic_DNA"/>
</dbReference>
<dbReference type="RefSeq" id="WP_198477439.1">
    <property type="nucleotide sequence ID" value="NZ_JADGMQ010000011.1"/>
</dbReference>
<dbReference type="Proteomes" id="UP000601789">
    <property type="component" value="Unassembled WGS sequence"/>
</dbReference>
<comment type="caution">
    <text evidence="1">The sequence shown here is derived from an EMBL/GenBank/DDBJ whole genome shotgun (WGS) entry which is preliminary data.</text>
</comment>
<evidence type="ECO:0000313" key="1">
    <source>
        <dbReference type="EMBL" id="MBI1621908.1"/>
    </source>
</evidence>
<protein>
    <submittedName>
        <fullName evidence="1">DUF934 domain-containing protein</fullName>
    </submittedName>
</protein>
<reference evidence="1 2" key="1">
    <citation type="submission" date="2020-10" db="EMBL/GenBank/DDBJ databases">
        <title>Aquamicrobium zhengzhouensis sp. nov., a exopolysaccharide producing bacterium isolated from farmland soil.</title>
        <authorList>
            <person name="Wang X."/>
        </authorList>
    </citation>
    <scope>NUCLEOTIDE SEQUENCE [LARGE SCALE GENOMIC DNA]</scope>
    <source>
        <strain evidence="2">cd-1</strain>
    </source>
</reference>
<dbReference type="InterPro" id="IPR008318">
    <property type="entry name" value="UCP030820"/>
</dbReference>
<evidence type="ECO:0000313" key="2">
    <source>
        <dbReference type="Proteomes" id="UP000601789"/>
    </source>
</evidence>
<dbReference type="PIRSF" id="PIRSF030820">
    <property type="entry name" value="UCP030820"/>
    <property type="match status" value="1"/>
</dbReference>
<accession>A0ABS0SHK4</accession>